<dbReference type="Proteomes" id="UP000240883">
    <property type="component" value="Unassembled WGS sequence"/>
</dbReference>
<dbReference type="OrthoDB" id="4937900at2759"/>
<evidence type="ECO:0000256" key="2">
    <source>
        <dbReference type="SAM" id="MobiDB-lite"/>
    </source>
</evidence>
<dbReference type="PANTHER" id="PTHR47784">
    <property type="entry name" value="STEROL UPTAKE CONTROL PROTEIN 2"/>
    <property type="match status" value="1"/>
</dbReference>
<dbReference type="EMBL" id="KZ678134">
    <property type="protein sequence ID" value="PSN67764.1"/>
    <property type="molecule type" value="Genomic_DNA"/>
</dbReference>
<dbReference type="InterPro" id="IPR001138">
    <property type="entry name" value="Zn2Cys6_DnaBD"/>
</dbReference>
<protein>
    <recommendedName>
        <fullName evidence="3">Zn(2)-C6 fungal-type domain-containing protein</fullName>
    </recommendedName>
</protein>
<evidence type="ECO:0000313" key="4">
    <source>
        <dbReference type="EMBL" id="PSN67764.1"/>
    </source>
</evidence>
<accession>A0A2T2NQS3</accession>
<dbReference type="SMART" id="SM00066">
    <property type="entry name" value="GAL4"/>
    <property type="match status" value="1"/>
</dbReference>
<dbReference type="PROSITE" id="PS50048">
    <property type="entry name" value="ZN2_CY6_FUNGAL_2"/>
    <property type="match status" value="1"/>
</dbReference>
<dbReference type="AlphaFoldDB" id="A0A2T2NQS3"/>
<evidence type="ECO:0000313" key="5">
    <source>
        <dbReference type="Proteomes" id="UP000240883"/>
    </source>
</evidence>
<keyword evidence="1" id="KW-0539">Nucleus</keyword>
<dbReference type="Gene3D" id="4.10.240.10">
    <property type="entry name" value="Zn(2)-C6 fungal-type DNA-binding domain"/>
    <property type="match status" value="1"/>
</dbReference>
<keyword evidence="5" id="KW-1185">Reference proteome</keyword>
<dbReference type="GO" id="GO:0008270">
    <property type="term" value="F:zinc ion binding"/>
    <property type="evidence" value="ECO:0007669"/>
    <property type="project" value="InterPro"/>
</dbReference>
<dbReference type="InterPro" id="IPR053157">
    <property type="entry name" value="Sterol_Uptake_Regulator"/>
</dbReference>
<dbReference type="Pfam" id="PF00172">
    <property type="entry name" value="Zn_clus"/>
    <property type="match status" value="1"/>
</dbReference>
<proteinExistence type="predicted"/>
<reference evidence="4 5" key="1">
    <citation type="journal article" date="2018" name="Front. Microbiol.">
        <title>Genome-Wide Analysis of Corynespora cassiicola Leaf Fall Disease Putative Effectors.</title>
        <authorList>
            <person name="Lopez D."/>
            <person name="Ribeiro S."/>
            <person name="Label P."/>
            <person name="Fumanal B."/>
            <person name="Venisse J.S."/>
            <person name="Kohler A."/>
            <person name="de Oliveira R.R."/>
            <person name="Labutti K."/>
            <person name="Lipzen A."/>
            <person name="Lail K."/>
            <person name="Bauer D."/>
            <person name="Ohm R.A."/>
            <person name="Barry K.W."/>
            <person name="Spatafora J."/>
            <person name="Grigoriev I.V."/>
            <person name="Martin F.M."/>
            <person name="Pujade-Renaud V."/>
        </authorList>
    </citation>
    <scope>NUCLEOTIDE SEQUENCE [LARGE SCALE GENOMIC DNA]</scope>
    <source>
        <strain evidence="4 5">Philippines</strain>
    </source>
</reference>
<feature type="domain" description="Zn(2)-C6 fungal-type" evidence="3">
    <location>
        <begin position="22"/>
        <end position="52"/>
    </location>
</feature>
<dbReference type="InterPro" id="IPR036864">
    <property type="entry name" value="Zn2-C6_fun-type_DNA-bd_sf"/>
</dbReference>
<dbReference type="PANTHER" id="PTHR47784:SF5">
    <property type="entry name" value="STEROL UPTAKE CONTROL PROTEIN 2"/>
    <property type="match status" value="1"/>
</dbReference>
<evidence type="ECO:0000259" key="3">
    <source>
        <dbReference type="PROSITE" id="PS50048"/>
    </source>
</evidence>
<feature type="region of interest" description="Disordered" evidence="2">
    <location>
        <begin position="1"/>
        <end position="21"/>
    </location>
</feature>
<feature type="compositionally biased region" description="Basic residues" evidence="2">
    <location>
        <begin position="10"/>
        <end position="20"/>
    </location>
</feature>
<dbReference type="GO" id="GO:0001228">
    <property type="term" value="F:DNA-binding transcription activator activity, RNA polymerase II-specific"/>
    <property type="evidence" value="ECO:0007669"/>
    <property type="project" value="TreeGrafter"/>
</dbReference>
<dbReference type="PROSITE" id="PS00463">
    <property type="entry name" value="ZN2_CY6_FUNGAL_1"/>
    <property type="match status" value="1"/>
</dbReference>
<dbReference type="CDD" id="cd00067">
    <property type="entry name" value="GAL4"/>
    <property type="match status" value="1"/>
</dbReference>
<organism evidence="4 5">
    <name type="scientific">Corynespora cassiicola Philippines</name>
    <dbReference type="NCBI Taxonomy" id="1448308"/>
    <lineage>
        <taxon>Eukaryota</taxon>
        <taxon>Fungi</taxon>
        <taxon>Dikarya</taxon>
        <taxon>Ascomycota</taxon>
        <taxon>Pezizomycotina</taxon>
        <taxon>Dothideomycetes</taxon>
        <taxon>Pleosporomycetidae</taxon>
        <taxon>Pleosporales</taxon>
        <taxon>Corynesporascaceae</taxon>
        <taxon>Corynespora</taxon>
    </lineage>
</organism>
<gene>
    <name evidence="4" type="ORF">BS50DRAFT_620251</name>
</gene>
<evidence type="ECO:0000256" key="1">
    <source>
        <dbReference type="ARBA" id="ARBA00023242"/>
    </source>
</evidence>
<dbReference type="SUPFAM" id="SSF57701">
    <property type="entry name" value="Zn2/Cys6 DNA-binding domain"/>
    <property type="match status" value="1"/>
</dbReference>
<name>A0A2T2NQS3_CORCC</name>
<sequence>MPTLTQNPKHGSRRTHKKSRNGCGQCRKARIKCDEQAPRCKHCIRRKFKCDFEDIATRQRVLQPSWTRDASTQTHFTDQTYPGQSVIAPITFIIPQPHPSDMSFQQRDLFHHYMTQTSQTLSADGQDPLFWNTKVPQQALRYDFLFDAVLAFSALHRGFLQQNTLQQSLEINTSMMLHERSVHSFNCTVKEITPDNCAAAFSASIVSVLYSCGVAQLVSSLRYNDHIDQIIAVIISIWKGMCLFNRYQHWLKRMSMDFDTEPKNEKLKQNATILLVKRTKLSVLNNNSNESDYVKAIYEASIGAFVAEAKGEGIGWVLSISSEYMDLLQQKKPMAILIMTVFSLEKEIKKDESIPWFLHIWHYKLFDFMRAYLGPIWLDYSTLEVSYETDENEEAKGDTKKNRVSE</sequence>